<evidence type="ECO:0000256" key="1">
    <source>
        <dbReference type="ARBA" id="ARBA00023125"/>
    </source>
</evidence>
<name>A0A4R1YUK3_9RHOB</name>
<feature type="DNA-binding region" description="OmpR/PhoB-type" evidence="2">
    <location>
        <begin position="31"/>
        <end position="132"/>
    </location>
</feature>
<accession>A0A4R1YUK3</accession>
<dbReference type="EMBL" id="SLVM01000010">
    <property type="protein sequence ID" value="TCM84770.1"/>
    <property type="molecule type" value="Genomic_DNA"/>
</dbReference>
<dbReference type="SMART" id="SM00862">
    <property type="entry name" value="Trans_reg_C"/>
    <property type="match status" value="1"/>
</dbReference>
<evidence type="ECO:0000313" key="5">
    <source>
        <dbReference type="Proteomes" id="UP000295277"/>
    </source>
</evidence>
<dbReference type="AlphaFoldDB" id="A0A4R1YUK3"/>
<evidence type="ECO:0000256" key="2">
    <source>
        <dbReference type="PROSITE-ProRule" id="PRU01091"/>
    </source>
</evidence>
<feature type="domain" description="OmpR/PhoB-type" evidence="3">
    <location>
        <begin position="31"/>
        <end position="132"/>
    </location>
</feature>
<proteinExistence type="predicted"/>
<dbReference type="Gene3D" id="1.10.10.10">
    <property type="entry name" value="Winged helix-like DNA-binding domain superfamily/Winged helix DNA-binding domain"/>
    <property type="match status" value="1"/>
</dbReference>
<keyword evidence="1 2" id="KW-0238">DNA-binding</keyword>
<protein>
    <submittedName>
        <fullName evidence="4">Transcriptional regulator</fullName>
    </submittedName>
</protein>
<keyword evidence="5" id="KW-1185">Reference proteome</keyword>
<dbReference type="PROSITE" id="PS51755">
    <property type="entry name" value="OMPR_PHOB"/>
    <property type="match status" value="1"/>
</dbReference>
<dbReference type="GO" id="GO:0003677">
    <property type="term" value="F:DNA binding"/>
    <property type="evidence" value="ECO:0007669"/>
    <property type="project" value="UniProtKB-UniRule"/>
</dbReference>
<gene>
    <name evidence="4" type="ORF">EV216_11088</name>
</gene>
<reference evidence="4 5" key="1">
    <citation type="submission" date="2019-03" db="EMBL/GenBank/DDBJ databases">
        <title>Genomic Encyclopedia of Type Strains, Phase IV (KMG-IV): sequencing the most valuable type-strain genomes for metagenomic binning, comparative biology and taxonomic classification.</title>
        <authorList>
            <person name="Goeker M."/>
        </authorList>
    </citation>
    <scope>NUCLEOTIDE SEQUENCE [LARGE SCALE GENOMIC DNA]</scope>
    <source>
        <strain evidence="4 5">DSM 21153</strain>
    </source>
</reference>
<dbReference type="OrthoDB" id="7503051at2"/>
<dbReference type="InterPro" id="IPR036388">
    <property type="entry name" value="WH-like_DNA-bd_sf"/>
</dbReference>
<dbReference type="Pfam" id="PF00486">
    <property type="entry name" value="Trans_reg_C"/>
    <property type="match status" value="1"/>
</dbReference>
<dbReference type="Proteomes" id="UP000295277">
    <property type="component" value="Unassembled WGS sequence"/>
</dbReference>
<comment type="caution">
    <text evidence="4">The sequence shown here is derived from an EMBL/GenBank/DDBJ whole genome shotgun (WGS) entry which is preliminary data.</text>
</comment>
<dbReference type="GO" id="GO:0000160">
    <property type="term" value="P:phosphorelay signal transduction system"/>
    <property type="evidence" value="ECO:0007669"/>
    <property type="project" value="InterPro"/>
</dbReference>
<dbReference type="InterPro" id="IPR001867">
    <property type="entry name" value="OmpR/PhoB-type_DNA-bd"/>
</dbReference>
<dbReference type="InterPro" id="IPR016032">
    <property type="entry name" value="Sig_transdc_resp-reg_C-effctor"/>
</dbReference>
<evidence type="ECO:0000259" key="3">
    <source>
        <dbReference type="PROSITE" id="PS51755"/>
    </source>
</evidence>
<sequence length="144" mass="15915">MTNPRAPVGTGRPGRARDPVAAFRATLEDMRPRDAVDHAVHVFAELTGQASATVGVWPDRHLPGMERALFCLLYRREGRIVSGEALRAALWPDRDDGGSDNGLRVLAHYLKKRMRGVAVIECVIGEGYRLVRAPGTLFPWETDL</sequence>
<dbReference type="GO" id="GO:0006355">
    <property type="term" value="P:regulation of DNA-templated transcription"/>
    <property type="evidence" value="ECO:0007669"/>
    <property type="project" value="InterPro"/>
</dbReference>
<dbReference type="SUPFAM" id="SSF46894">
    <property type="entry name" value="C-terminal effector domain of the bipartite response regulators"/>
    <property type="match status" value="1"/>
</dbReference>
<organism evidence="4 5">
    <name type="scientific">Rhodovulum steppense</name>
    <dbReference type="NCBI Taxonomy" id="540251"/>
    <lineage>
        <taxon>Bacteria</taxon>
        <taxon>Pseudomonadati</taxon>
        <taxon>Pseudomonadota</taxon>
        <taxon>Alphaproteobacteria</taxon>
        <taxon>Rhodobacterales</taxon>
        <taxon>Paracoccaceae</taxon>
        <taxon>Rhodovulum</taxon>
    </lineage>
</organism>
<evidence type="ECO:0000313" key="4">
    <source>
        <dbReference type="EMBL" id="TCM84770.1"/>
    </source>
</evidence>